<dbReference type="PANTHER" id="PTHR46889">
    <property type="entry name" value="TRANSPOSASE INSF FOR INSERTION SEQUENCE IS3B-RELATED"/>
    <property type="match status" value="1"/>
</dbReference>
<organism evidence="2">
    <name type="scientific">uncultured bacterium contig00008</name>
    <dbReference type="NCBI Taxonomy" id="1181500"/>
    <lineage>
        <taxon>Bacteria</taxon>
        <taxon>environmental samples</taxon>
    </lineage>
</organism>
<protein>
    <submittedName>
        <fullName evidence="2">Mobile element protein</fullName>
    </submittedName>
</protein>
<name>A0A806KGC1_9BACT</name>
<dbReference type="GO" id="GO:0003676">
    <property type="term" value="F:nucleic acid binding"/>
    <property type="evidence" value="ECO:0007669"/>
    <property type="project" value="InterPro"/>
</dbReference>
<dbReference type="InterPro" id="IPR050900">
    <property type="entry name" value="Transposase_IS3/IS150/IS904"/>
</dbReference>
<sequence length="285" mass="33189">MKANKGRYAIKEMAMLFGVSRSAYYKWTKNGVSQRRKNNRAELVRLIREIVIKHHRRYGSPRVRLELRKAGKHVSLKKVAQIMRENGLNARKRRKYIPTTDSKHSLPVCENILNQEFHAEKSGEKWVSDITYLRTLNGWIYLTVVLDLYDRKVVGWALSDGMEAINTAIGALEMAFKNRIPRQGLIFHSDRGVQYCAQSFRDVLREHCPTVRQSMSRKGNCWDNACAESFFKTLKRELETLNGKHPAEEVRQSVFMYIEAYYNRIRMHSVLDYVAPNAYNLSNVA</sequence>
<accession>A0A806KGC1</accession>
<dbReference type="Pfam" id="PF13333">
    <property type="entry name" value="rve_2"/>
    <property type="match status" value="1"/>
</dbReference>
<dbReference type="NCBIfam" id="NF033516">
    <property type="entry name" value="transpos_IS3"/>
    <property type="match status" value="1"/>
</dbReference>
<reference evidence="2" key="1">
    <citation type="submission" date="2012-03" db="EMBL/GenBank/DDBJ databases">
        <title>Functional metagenomics reveals considerable lignocellulase gene clusters in the gut microbiome of a wood-feeding higher termite.</title>
        <authorList>
            <person name="Liu N."/>
        </authorList>
    </citation>
    <scope>NUCLEOTIDE SEQUENCE</scope>
</reference>
<dbReference type="Pfam" id="PF00665">
    <property type="entry name" value="rve"/>
    <property type="match status" value="1"/>
</dbReference>
<dbReference type="SUPFAM" id="SSF53098">
    <property type="entry name" value="Ribonuclease H-like"/>
    <property type="match status" value="1"/>
</dbReference>
<dbReference type="InterPro" id="IPR048020">
    <property type="entry name" value="Transpos_IS3"/>
</dbReference>
<dbReference type="AlphaFoldDB" id="A0A806KGC1"/>
<dbReference type="PANTHER" id="PTHR46889:SF4">
    <property type="entry name" value="TRANSPOSASE INSO FOR INSERTION SEQUENCE ELEMENT IS911B-RELATED"/>
    <property type="match status" value="1"/>
</dbReference>
<dbReference type="PROSITE" id="PS50994">
    <property type="entry name" value="INTEGRASE"/>
    <property type="match status" value="1"/>
</dbReference>
<evidence type="ECO:0000313" key="2">
    <source>
        <dbReference type="EMBL" id="AGS52033.1"/>
    </source>
</evidence>
<dbReference type="GO" id="GO:0015074">
    <property type="term" value="P:DNA integration"/>
    <property type="evidence" value="ECO:0007669"/>
    <property type="project" value="InterPro"/>
</dbReference>
<dbReference type="Gene3D" id="3.30.420.10">
    <property type="entry name" value="Ribonuclease H-like superfamily/Ribonuclease H"/>
    <property type="match status" value="1"/>
</dbReference>
<dbReference type="InterPro" id="IPR025948">
    <property type="entry name" value="HTH-like_dom"/>
</dbReference>
<dbReference type="EMBL" id="JQ844180">
    <property type="protein sequence ID" value="AGS52033.1"/>
    <property type="molecule type" value="Genomic_DNA"/>
</dbReference>
<dbReference type="Pfam" id="PF13276">
    <property type="entry name" value="HTH_21"/>
    <property type="match status" value="1"/>
</dbReference>
<feature type="domain" description="Integrase catalytic" evidence="1">
    <location>
        <begin position="118"/>
        <end position="284"/>
    </location>
</feature>
<dbReference type="InterPro" id="IPR036397">
    <property type="entry name" value="RNaseH_sf"/>
</dbReference>
<evidence type="ECO:0000259" key="1">
    <source>
        <dbReference type="PROSITE" id="PS50994"/>
    </source>
</evidence>
<proteinExistence type="predicted"/>
<dbReference type="InterPro" id="IPR001584">
    <property type="entry name" value="Integrase_cat-core"/>
</dbReference>
<dbReference type="InterPro" id="IPR012337">
    <property type="entry name" value="RNaseH-like_sf"/>
</dbReference>